<protein>
    <recommendedName>
        <fullName evidence="3">Large ribosomal subunit protein eL20</fullName>
    </recommendedName>
</protein>
<dbReference type="EMBL" id="CP028858">
    <property type="protein sequence ID" value="AWB27997.1"/>
    <property type="molecule type" value="Genomic_DNA"/>
</dbReference>
<evidence type="ECO:0000259" key="4">
    <source>
        <dbReference type="Pfam" id="PF01775"/>
    </source>
</evidence>
<dbReference type="RefSeq" id="WP_108383000.1">
    <property type="nucleotide sequence ID" value="NZ_CP028858.1"/>
</dbReference>
<keyword evidence="3" id="KW-0694">RNA-binding</keyword>
<name>A0A2R4X2H2_9EURY</name>
<dbReference type="InterPro" id="IPR023573">
    <property type="entry name" value="Ribosomal_eL20_dom"/>
</dbReference>
<keyword evidence="1 3" id="KW-0689">Ribosomal protein</keyword>
<dbReference type="GO" id="GO:0003735">
    <property type="term" value="F:structural constituent of ribosome"/>
    <property type="evidence" value="ECO:0007669"/>
    <property type="project" value="InterPro"/>
</dbReference>
<comment type="subunit">
    <text evidence="3">Part of the 50S ribosomal subunit. Binds 23S rRNA.</text>
</comment>
<dbReference type="GO" id="GO:0006412">
    <property type="term" value="P:translation"/>
    <property type="evidence" value="ECO:0007669"/>
    <property type="project" value="UniProtKB-UniRule"/>
</dbReference>
<dbReference type="GO" id="GO:1990904">
    <property type="term" value="C:ribonucleoprotein complex"/>
    <property type="evidence" value="ECO:0007669"/>
    <property type="project" value="UniProtKB-KW"/>
</dbReference>
<dbReference type="Gene3D" id="3.10.20.10">
    <property type="match status" value="1"/>
</dbReference>
<keyword evidence="3" id="KW-0699">rRNA-binding</keyword>
<evidence type="ECO:0000313" key="5">
    <source>
        <dbReference type="EMBL" id="AWB27997.1"/>
    </source>
</evidence>
<gene>
    <name evidence="3" type="primary">rpl18a</name>
    <name evidence="3" type="synonym">rpl20e</name>
    <name evidence="3" type="synonym">rplX</name>
    <name evidence="5" type="ORF">HARCEL1_09895</name>
</gene>
<feature type="domain" description="Large ribosomal subunit protein eL20" evidence="4">
    <location>
        <begin position="1"/>
        <end position="56"/>
    </location>
</feature>
<accession>A0A2R4X2H2</accession>
<proteinExistence type="inferred from homology"/>
<dbReference type="SUPFAM" id="SSF160374">
    <property type="entry name" value="RplX-like"/>
    <property type="match status" value="1"/>
</dbReference>
<keyword evidence="2 3" id="KW-0687">Ribonucleoprotein</keyword>
<dbReference type="InterPro" id="IPR028877">
    <property type="entry name" value="Ribosomal_eL20"/>
</dbReference>
<keyword evidence="6" id="KW-1185">Reference proteome</keyword>
<evidence type="ECO:0000256" key="1">
    <source>
        <dbReference type="ARBA" id="ARBA00022980"/>
    </source>
</evidence>
<dbReference type="HAMAP" id="MF_00273">
    <property type="entry name" value="Ribosomal_eL20"/>
    <property type="match status" value="1"/>
</dbReference>
<sequence length="60" mass="6471">MGTYTVAGTYEDRAGDRSFETAIDAPNADVATERAFATMGSRHGLKRTEMTVDTVEEAAQ</sequence>
<reference evidence="5 6" key="1">
    <citation type="submission" date="2018-04" db="EMBL/GenBank/DDBJ databases">
        <title>Halococcoides cellulosivorans gen. nov., sp. nov., an extremely halophilic cellulose-utilizing haloarchaeon from hypersaline lakes.</title>
        <authorList>
            <person name="Sorokin D.Y."/>
            <person name="Toshchakov S.V."/>
            <person name="Samarov N.I."/>
            <person name="Korzhenkov A."/>
            <person name="Kublanov I.V."/>
        </authorList>
    </citation>
    <scope>NUCLEOTIDE SEQUENCE [LARGE SCALE GENOMIC DNA]</scope>
    <source>
        <strain evidence="5 6">HArcel1</strain>
    </source>
</reference>
<evidence type="ECO:0000256" key="2">
    <source>
        <dbReference type="ARBA" id="ARBA00023274"/>
    </source>
</evidence>
<dbReference type="AlphaFoldDB" id="A0A2R4X2H2"/>
<dbReference type="GO" id="GO:0070180">
    <property type="term" value="F:large ribosomal subunit rRNA binding"/>
    <property type="evidence" value="ECO:0007669"/>
    <property type="project" value="UniProtKB-UniRule"/>
</dbReference>
<dbReference type="GO" id="GO:0005840">
    <property type="term" value="C:ribosome"/>
    <property type="evidence" value="ECO:0007669"/>
    <property type="project" value="UniProtKB-KW"/>
</dbReference>
<organism evidence="5 6">
    <name type="scientific">Halococcoides cellulosivorans</name>
    <dbReference type="NCBI Taxonomy" id="1679096"/>
    <lineage>
        <taxon>Archaea</taxon>
        <taxon>Methanobacteriati</taxon>
        <taxon>Methanobacteriota</taxon>
        <taxon>Stenosarchaea group</taxon>
        <taxon>Halobacteria</taxon>
        <taxon>Halobacteriales</taxon>
        <taxon>Haloarculaceae</taxon>
        <taxon>Halococcoides</taxon>
    </lineage>
</organism>
<dbReference type="Proteomes" id="UP000244727">
    <property type="component" value="Chromosome"/>
</dbReference>
<comment type="similarity">
    <text evidence="3">Belongs to the eukaryotic ribosomal protein eL20 family.</text>
</comment>
<dbReference type="GeneID" id="36512820"/>
<evidence type="ECO:0000313" key="6">
    <source>
        <dbReference type="Proteomes" id="UP000244727"/>
    </source>
</evidence>
<dbReference type="NCBIfam" id="NF001981">
    <property type="entry name" value="PRK00773.1-1"/>
    <property type="match status" value="1"/>
</dbReference>
<dbReference type="KEGG" id="harc:HARCEL1_09895"/>
<dbReference type="Pfam" id="PF01775">
    <property type="entry name" value="Ribosomal_L18A"/>
    <property type="match status" value="1"/>
</dbReference>
<evidence type="ECO:0000256" key="3">
    <source>
        <dbReference type="HAMAP-Rule" id="MF_00273"/>
    </source>
</evidence>